<organism evidence="2 3">
    <name type="scientific">Salinigranum rubrum</name>
    <dbReference type="NCBI Taxonomy" id="755307"/>
    <lineage>
        <taxon>Archaea</taxon>
        <taxon>Methanobacteriati</taxon>
        <taxon>Methanobacteriota</taxon>
        <taxon>Stenosarchaea group</taxon>
        <taxon>Halobacteria</taxon>
        <taxon>Halobacteriales</taxon>
        <taxon>Haloferacaceae</taxon>
        <taxon>Salinigranum</taxon>
    </lineage>
</organism>
<dbReference type="InterPro" id="IPR036291">
    <property type="entry name" value="NAD(P)-bd_dom_sf"/>
</dbReference>
<dbReference type="AlphaFoldDB" id="A0A2I8VIB9"/>
<sequence>MPVTSDDGLRRLLDLTPVAVIGCSSTPGKAAHEIPKYLQRHGYRVVPVNPTTDEILGEPAYDSLAEVPDDVELVDVFRPSAEVSGIVDQVIERHDERGDVEAIWLQLGIRDDDAAARAEEAGLDVVQDKCMKVEHGRLLG</sequence>
<dbReference type="PANTHER" id="PTHR33303">
    <property type="entry name" value="CYTOPLASMIC PROTEIN-RELATED"/>
    <property type="match status" value="1"/>
</dbReference>
<feature type="domain" description="CoA-binding" evidence="1">
    <location>
        <begin position="12"/>
        <end position="109"/>
    </location>
</feature>
<evidence type="ECO:0000259" key="1">
    <source>
        <dbReference type="SMART" id="SM00881"/>
    </source>
</evidence>
<evidence type="ECO:0000313" key="2">
    <source>
        <dbReference type="EMBL" id="AUV81683.1"/>
    </source>
</evidence>
<dbReference type="SUPFAM" id="SSF51735">
    <property type="entry name" value="NAD(P)-binding Rossmann-fold domains"/>
    <property type="match status" value="1"/>
</dbReference>
<keyword evidence="3" id="KW-1185">Reference proteome</keyword>
<gene>
    <name evidence="2" type="ORF">C2R22_08460</name>
</gene>
<reference evidence="2 3" key="1">
    <citation type="submission" date="2018-01" db="EMBL/GenBank/DDBJ databases">
        <title>Complete genome sequence of Salinigranum rubrum GX10T, an extremely halophilic archaeon isolated from a marine solar saltern.</title>
        <authorList>
            <person name="Han S."/>
        </authorList>
    </citation>
    <scope>NUCLEOTIDE SEQUENCE [LARGE SCALE GENOMIC DNA]</scope>
    <source>
        <strain evidence="2 3">GX10</strain>
    </source>
</reference>
<dbReference type="KEGG" id="srub:C2R22_08460"/>
<dbReference type="Pfam" id="PF13380">
    <property type="entry name" value="CoA_binding_2"/>
    <property type="match status" value="1"/>
</dbReference>
<dbReference type="EMBL" id="CP026309">
    <property type="protein sequence ID" value="AUV81683.1"/>
    <property type="molecule type" value="Genomic_DNA"/>
</dbReference>
<dbReference type="Proteomes" id="UP000236584">
    <property type="component" value="Chromosome"/>
</dbReference>
<dbReference type="Gene3D" id="3.40.50.720">
    <property type="entry name" value="NAD(P)-binding Rossmann-like Domain"/>
    <property type="match status" value="1"/>
</dbReference>
<evidence type="ECO:0000313" key="3">
    <source>
        <dbReference type="Proteomes" id="UP000236584"/>
    </source>
</evidence>
<dbReference type="GeneID" id="35592116"/>
<name>A0A2I8VIB9_9EURY</name>
<dbReference type="SMART" id="SM00881">
    <property type="entry name" value="CoA_binding"/>
    <property type="match status" value="1"/>
</dbReference>
<accession>A0A2I8VIB9</accession>
<proteinExistence type="predicted"/>
<dbReference type="OrthoDB" id="42776at2157"/>
<protein>
    <submittedName>
        <fullName evidence="2">CoA-binding protein</fullName>
    </submittedName>
</protein>
<dbReference type="PANTHER" id="PTHR33303:SF2">
    <property type="entry name" value="COA-BINDING DOMAIN-CONTAINING PROTEIN"/>
    <property type="match status" value="1"/>
</dbReference>
<dbReference type="RefSeq" id="WP_103425371.1">
    <property type="nucleotide sequence ID" value="NZ_CP026309.1"/>
</dbReference>
<dbReference type="InterPro" id="IPR003781">
    <property type="entry name" value="CoA-bd"/>
</dbReference>